<gene>
    <name evidence="1" type="ORF">P153DRAFT_299363</name>
</gene>
<sequence length="173" mass="20473">MERARERALYKEAKDINEYYGIVQQPVANDPICGSNRHEAKANGCRYDLMASRWYPDACFHEDVLVHFLKEVDFDWYRDPEHTDLVSVETALAGDYDKLYPLYDFHIIHCLYQFRRLHMAIIEHRQIDDDVFSYGHTVHCTKLIMQWPTEIKYGKNTTTQSPSDVSYCIKPFL</sequence>
<proteinExistence type="predicted"/>
<dbReference type="OrthoDB" id="3501153at2759"/>
<protein>
    <submittedName>
        <fullName evidence="1">Uncharacterized protein</fullName>
    </submittedName>
</protein>
<dbReference type="InterPro" id="IPR053008">
    <property type="entry name" value="Phomopsin_biosynth_assoc"/>
</dbReference>
<dbReference type="RefSeq" id="XP_033520344.1">
    <property type="nucleotide sequence ID" value="XM_033664272.1"/>
</dbReference>
<name>A0A6A6A1T1_9PLEO</name>
<reference evidence="1" key="1">
    <citation type="journal article" date="2020" name="Stud. Mycol.">
        <title>101 Dothideomycetes genomes: a test case for predicting lifestyles and emergence of pathogens.</title>
        <authorList>
            <person name="Haridas S."/>
            <person name="Albert R."/>
            <person name="Binder M."/>
            <person name="Bloem J."/>
            <person name="Labutti K."/>
            <person name="Salamov A."/>
            <person name="Andreopoulos B."/>
            <person name="Baker S."/>
            <person name="Barry K."/>
            <person name="Bills G."/>
            <person name="Bluhm B."/>
            <person name="Cannon C."/>
            <person name="Castanera R."/>
            <person name="Culley D."/>
            <person name="Daum C."/>
            <person name="Ezra D."/>
            <person name="Gonzalez J."/>
            <person name="Henrissat B."/>
            <person name="Kuo A."/>
            <person name="Liang C."/>
            <person name="Lipzen A."/>
            <person name="Lutzoni F."/>
            <person name="Magnuson J."/>
            <person name="Mondo S."/>
            <person name="Nolan M."/>
            <person name="Ohm R."/>
            <person name="Pangilinan J."/>
            <person name="Park H.-J."/>
            <person name="Ramirez L."/>
            <person name="Alfaro M."/>
            <person name="Sun H."/>
            <person name="Tritt A."/>
            <person name="Yoshinaga Y."/>
            <person name="Zwiers L.-H."/>
            <person name="Turgeon B."/>
            <person name="Goodwin S."/>
            <person name="Spatafora J."/>
            <person name="Crous P."/>
            <person name="Grigoriev I."/>
        </authorList>
    </citation>
    <scope>NUCLEOTIDE SEQUENCE</scope>
    <source>
        <strain evidence="1">CBS 119687</strain>
    </source>
</reference>
<evidence type="ECO:0000313" key="1">
    <source>
        <dbReference type="EMBL" id="KAF2125952.1"/>
    </source>
</evidence>
<organism evidence="1 2">
    <name type="scientific">Dothidotthia symphoricarpi CBS 119687</name>
    <dbReference type="NCBI Taxonomy" id="1392245"/>
    <lineage>
        <taxon>Eukaryota</taxon>
        <taxon>Fungi</taxon>
        <taxon>Dikarya</taxon>
        <taxon>Ascomycota</taxon>
        <taxon>Pezizomycotina</taxon>
        <taxon>Dothideomycetes</taxon>
        <taxon>Pleosporomycetidae</taxon>
        <taxon>Pleosporales</taxon>
        <taxon>Dothidotthiaceae</taxon>
        <taxon>Dothidotthia</taxon>
    </lineage>
</organism>
<dbReference type="Proteomes" id="UP000799771">
    <property type="component" value="Unassembled WGS sequence"/>
</dbReference>
<dbReference type="AlphaFoldDB" id="A0A6A6A1T1"/>
<accession>A0A6A6A1T1</accession>
<dbReference type="PANTHER" id="PTHR35896">
    <property type="entry name" value="IG-LIKE DOMAIN-CONTAINING PROTEIN"/>
    <property type="match status" value="1"/>
</dbReference>
<dbReference type="EMBL" id="ML977515">
    <property type="protein sequence ID" value="KAF2125952.1"/>
    <property type="molecule type" value="Genomic_DNA"/>
</dbReference>
<keyword evidence="2" id="KW-1185">Reference proteome</keyword>
<dbReference type="PANTHER" id="PTHR35896:SF3">
    <property type="entry name" value="MAJOR FACILITATOR SUPERFAMILY TRANSPORTER"/>
    <property type="match status" value="1"/>
</dbReference>
<dbReference type="GeneID" id="54404704"/>
<evidence type="ECO:0000313" key="2">
    <source>
        <dbReference type="Proteomes" id="UP000799771"/>
    </source>
</evidence>